<dbReference type="InterPro" id="IPR020103">
    <property type="entry name" value="PsdUridine_synth_cat_dom_sf"/>
</dbReference>
<evidence type="ECO:0000259" key="6">
    <source>
        <dbReference type="Pfam" id="PF01509"/>
    </source>
</evidence>
<keyword evidence="10" id="KW-1185">Reference proteome</keyword>
<dbReference type="EC" id="5.4.99.25" evidence="5"/>
<dbReference type="PATRIC" id="fig|336831.14.peg.2423"/>
<accession>A0A0M2V9J1</accession>
<feature type="domain" description="tRNA pseudouridine synthase II TruB subfamily 1 C-terminal" evidence="7">
    <location>
        <begin position="248"/>
        <end position="302"/>
    </location>
</feature>
<dbReference type="EMBL" id="LAHO01000001">
    <property type="protein sequence ID" value="KKO47266.1"/>
    <property type="molecule type" value="Genomic_DNA"/>
</dbReference>
<evidence type="ECO:0000256" key="4">
    <source>
        <dbReference type="ARBA" id="ARBA00023235"/>
    </source>
</evidence>
<comment type="caution">
    <text evidence="9">The sequence shown here is derived from an EMBL/GenBank/DDBJ whole genome shotgun (WGS) entry which is preliminary data.</text>
</comment>
<comment type="similarity">
    <text evidence="2 5">Belongs to the pseudouridine synthase TruB family. Type 1 subfamily.</text>
</comment>
<dbReference type="NCBIfam" id="TIGR00431">
    <property type="entry name" value="TruB"/>
    <property type="match status" value="1"/>
</dbReference>
<sequence length="317" mass="34397">MARKNARAVNGILLLDKPLEVSSNGILQRVRWLYQAQKAGHTGALDPMASGLLPICFGEATKFSQFLLDTDKTYLVTACFGVRTSTSDAEGEVISERPVSFTDSELEQALQTLRGDILQVPTMFSALKYQGQPLYKYARQGITIEREARPITIFRFELLQRSANHADFMVHCSKGTYIRTLIDDLGELLGCGGHVSKLHRTQVGPFNAAQMVKPEQLDALAEQCHSSADFTPLDALLLPLDAGIVTMPAIALSAEQQHQLQHGQNCTIAVADIAAIKLLGPGEVFIGIGQVQQGVLSSRRLLNTSAEQQPAGATNAL</sequence>
<dbReference type="PANTHER" id="PTHR13767">
    <property type="entry name" value="TRNA-PSEUDOURIDINE SYNTHASE"/>
    <property type="match status" value="1"/>
</dbReference>
<protein>
    <recommendedName>
        <fullName evidence="5">tRNA pseudouridine synthase B</fullName>
        <ecNumber evidence="5">5.4.99.25</ecNumber>
    </recommendedName>
    <alternativeName>
        <fullName evidence="5">tRNA pseudouridine(55) synthase</fullName>
        <shortName evidence="5">Psi55 synthase</shortName>
    </alternativeName>
    <alternativeName>
        <fullName evidence="5">tRNA pseudouridylate synthase</fullName>
    </alternativeName>
    <alternativeName>
        <fullName evidence="5">tRNA-uridine isomerase</fullName>
    </alternativeName>
</protein>
<name>A0A0M2V9J1_9GAMM</name>
<reference evidence="9 10" key="1">
    <citation type="submission" date="2015-03" db="EMBL/GenBank/DDBJ databases">
        <title>Draft genome sequences of two protease-producing strains of Arsukibacterium isolated from two cold and alkaline environments.</title>
        <authorList>
            <person name="Lylloff J.E."/>
            <person name="Skov L.B."/>
            <person name="Jepsen M."/>
            <person name="Hallin P.F."/>
            <person name="Sorensen S.J."/>
            <person name="Stougaard P."/>
            <person name="Glaring M.A."/>
        </authorList>
    </citation>
    <scope>NUCLEOTIDE SEQUENCE [LARGE SCALE GENOMIC DNA]</scope>
    <source>
        <strain evidence="9 10">GCM72</strain>
    </source>
</reference>
<dbReference type="Pfam" id="PF09157">
    <property type="entry name" value="TruB-C_2"/>
    <property type="match status" value="1"/>
</dbReference>
<feature type="active site" description="Nucleophile" evidence="5">
    <location>
        <position position="46"/>
    </location>
</feature>
<dbReference type="SUPFAM" id="SSF55120">
    <property type="entry name" value="Pseudouridine synthase"/>
    <property type="match status" value="1"/>
</dbReference>
<dbReference type="AlphaFoldDB" id="A0A0M2V9J1"/>
<feature type="domain" description="tRNA pseudouridylate synthase B C-terminal" evidence="8">
    <location>
        <begin position="179"/>
        <end position="243"/>
    </location>
</feature>
<dbReference type="OrthoDB" id="9802309at2"/>
<dbReference type="Gene3D" id="3.30.2350.10">
    <property type="entry name" value="Pseudouridine synthase"/>
    <property type="match status" value="1"/>
</dbReference>
<evidence type="ECO:0000256" key="1">
    <source>
        <dbReference type="ARBA" id="ARBA00000385"/>
    </source>
</evidence>
<dbReference type="PANTHER" id="PTHR13767:SF2">
    <property type="entry name" value="PSEUDOURIDYLATE SYNTHASE TRUB1"/>
    <property type="match status" value="1"/>
</dbReference>
<dbReference type="GO" id="GO:0003723">
    <property type="term" value="F:RNA binding"/>
    <property type="evidence" value="ECO:0007669"/>
    <property type="project" value="InterPro"/>
</dbReference>
<feature type="domain" description="Pseudouridine synthase II N-terminal" evidence="6">
    <location>
        <begin position="31"/>
        <end position="178"/>
    </location>
</feature>
<dbReference type="InterPro" id="IPR032819">
    <property type="entry name" value="TruB_C"/>
</dbReference>
<evidence type="ECO:0000313" key="9">
    <source>
        <dbReference type="EMBL" id="KKO47266.1"/>
    </source>
</evidence>
<dbReference type="InterPro" id="IPR015240">
    <property type="entry name" value="tRNA_sdUridine_synth_fam1_C"/>
</dbReference>
<keyword evidence="3 5" id="KW-0819">tRNA processing</keyword>
<evidence type="ECO:0000256" key="3">
    <source>
        <dbReference type="ARBA" id="ARBA00022694"/>
    </source>
</evidence>
<comment type="catalytic activity">
    <reaction evidence="1 5">
        <text>uridine(55) in tRNA = pseudouridine(55) in tRNA</text>
        <dbReference type="Rhea" id="RHEA:42532"/>
        <dbReference type="Rhea" id="RHEA-COMP:10101"/>
        <dbReference type="Rhea" id="RHEA-COMP:10102"/>
        <dbReference type="ChEBI" id="CHEBI:65314"/>
        <dbReference type="ChEBI" id="CHEBI:65315"/>
        <dbReference type="EC" id="5.4.99.25"/>
    </reaction>
</comment>
<dbReference type="HAMAP" id="MF_01080">
    <property type="entry name" value="TruB_bact"/>
    <property type="match status" value="1"/>
</dbReference>
<dbReference type="GO" id="GO:0160148">
    <property type="term" value="F:tRNA pseudouridine(55) synthase activity"/>
    <property type="evidence" value="ECO:0007669"/>
    <property type="project" value="UniProtKB-EC"/>
</dbReference>
<dbReference type="Gene3D" id="2.30.130.10">
    <property type="entry name" value="PUA domain"/>
    <property type="match status" value="1"/>
</dbReference>
<evidence type="ECO:0000259" key="8">
    <source>
        <dbReference type="Pfam" id="PF16198"/>
    </source>
</evidence>
<dbReference type="InterPro" id="IPR002501">
    <property type="entry name" value="PsdUridine_synth_N"/>
</dbReference>
<evidence type="ECO:0000313" key="10">
    <source>
        <dbReference type="Proteomes" id="UP000034228"/>
    </source>
</evidence>
<organism evidence="9 10">
    <name type="scientific">Arsukibacterium ikkense</name>
    <dbReference type="NCBI Taxonomy" id="336831"/>
    <lineage>
        <taxon>Bacteria</taxon>
        <taxon>Pseudomonadati</taxon>
        <taxon>Pseudomonadota</taxon>
        <taxon>Gammaproteobacteria</taxon>
        <taxon>Chromatiales</taxon>
        <taxon>Chromatiaceae</taxon>
        <taxon>Arsukibacterium</taxon>
    </lineage>
</organism>
<dbReference type="GO" id="GO:0031119">
    <property type="term" value="P:tRNA pseudouridine synthesis"/>
    <property type="evidence" value="ECO:0007669"/>
    <property type="project" value="UniProtKB-UniRule"/>
</dbReference>
<evidence type="ECO:0000256" key="2">
    <source>
        <dbReference type="ARBA" id="ARBA00005642"/>
    </source>
</evidence>
<dbReference type="CDD" id="cd02573">
    <property type="entry name" value="PseudoU_synth_EcTruB"/>
    <property type="match status" value="1"/>
</dbReference>
<evidence type="ECO:0000256" key="5">
    <source>
        <dbReference type="HAMAP-Rule" id="MF_01080"/>
    </source>
</evidence>
<dbReference type="InterPro" id="IPR036974">
    <property type="entry name" value="PUA_sf"/>
</dbReference>
<keyword evidence="4 5" id="KW-0413">Isomerase</keyword>
<dbReference type="GO" id="GO:1990481">
    <property type="term" value="P:mRNA pseudouridine synthesis"/>
    <property type="evidence" value="ECO:0007669"/>
    <property type="project" value="TreeGrafter"/>
</dbReference>
<dbReference type="Pfam" id="PF16198">
    <property type="entry name" value="TruB_C_2"/>
    <property type="match status" value="1"/>
</dbReference>
<evidence type="ECO:0000259" key="7">
    <source>
        <dbReference type="Pfam" id="PF09157"/>
    </source>
</evidence>
<comment type="function">
    <text evidence="5">Responsible for synthesis of pseudouridine from uracil-55 in the psi GC loop of transfer RNAs.</text>
</comment>
<dbReference type="Proteomes" id="UP000034228">
    <property type="component" value="Unassembled WGS sequence"/>
</dbReference>
<gene>
    <name evidence="5" type="primary">truB</name>
    <name evidence="9" type="ORF">WG68_01060</name>
</gene>
<dbReference type="Pfam" id="PF01509">
    <property type="entry name" value="TruB_N"/>
    <property type="match status" value="1"/>
</dbReference>
<dbReference type="InterPro" id="IPR014780">
    <property type="entry name" value="tRNA_psdUridine_synth_TruB"/>
</dbReference>
<dbReference type="RefSeq" id="WP_046555794.1">
    <property type="nucleotide sequence ID" value="NZ_LAHO01000001.1"/>
</dbReference>
<dbReference type="STRING" id="336831.WG68_01060"/>
<proteinExistence type="inferred from homology"/>